<dbReference type="InterPro" id="IPR009061">
    <property type="entry name" value="DNA-bd_dom_put_sf"/>
</dbReference>
<dbReference type="AlphaFoldDB" id="A0A9P3GFY9"/>
<evidence type="ECO:0000256" key="1">
    <source>
        <dbReference type="ARBA" id="ARBA00004123"/>
    </source>
</evidence>
<protein>
    <submittedName>
        <fullName evidence="5">Uncharacterized protein</fullName>
    </submittedName>
</protein>
<accession>A0A9P3GFY9</accession>
<evidence type="ECO:0000313" key="5">
    <source>
        <dbReference type="EMBL" id="GJE94927.1"/>
    </source>
</evidence>
<evidence type="ECO:0000256" key="2">
    <source>
        <dbReference type="ARBA" id="ARBA00022833"/>
    </source>
</evidence>
<gene>
    <name evidence="5" type="ORF">PsYK624_111030</name>
</gene>
<dbReference type="GO" id="GO:0005634">
    <property type="term" value="C:nucleus"/>
    <property type="evidence" value="ECO:0007669"/>
    <property type="project" value="UniProtKB-SubCell"/>
</dbReference>
<comment type="caution">
    <text evidence="5">The sequence shown here is derived from an EMBL/GenBank/DDBJ whole genome shotgun (WGS) entry which is preliminary data.</text>
</comment>
<dbReference type="Proteomes" id="UP000703269">
    <property type="component" value="Unassembled WGS sequence"/>
</dbReference>
<comment type="subcellular location">
    <subcellularLocation>
        <location evidence="1">Nucleus</location>
    </subcellularLocation>
</comment>
<sequence length="355" mass="41172">MPKETPQKTSKQRSPAKRKEPKQPPPPPKTDESTWRQSRVPLGKTICATDISTLYRLHADDLRGLTYVEKPSGKIRDMKEYQERDVERVAWKKHGSPERFEAHLDKLEKQWNARPGQTKAFPDPRLRWSATGTVTIISSTSLLEPENPEERWTANAHLRHIKTLLPPWLWRACNTALDKTEDPPDGFDDVLMPRVANWEREAALKGARRLAGTYPVRPAVPHVPTPAVERLREVLEQAPKDKKDKDMEVWENDSAEGSSRNWSERYEAQLFAALIEVIEAHGVAGWESVRWEVYDKYRDCLVDLKWNRQESRWYDDAADWLYGRLVHRPDTASSRHCHCSDIGRQYNAMLPICRI</sequence>
<keyword evidence="2" id="KW-0862">Zinc</keyword>
<evidence type="ECO:0000256" key="3">
    <source>
        <dbReference type="ARBA" id="ARBA00023242"/>
    </source>
</evidence>
<dbReference type="SUPFAM" id="SSF46955">
    <property type="entry name" value="Putative DNA-binding domain"/>
    <property type="match status" value="1"/>
</dbReference>
<keyword evidence="3" id="KW-0539">Nucleus</keyword>
<evidence type="ECO:0000256" key="4">
    <source>
        <dbReference type="SAM" id="MobiDB-lite"/>
    </source>
</evidence>
<dbReference type="OrthoDB" id="3058642at2759"/>
<name>A0A9P3GFY9_9APHY</name>
<proteinExistence type="predicted"/>
<evidence type="ECO:0000313" key="6">
    <source>
        <dbReference type="Proteomes" id="UP000703269"/>
    </source>
</evidence>
<organism evidence="5 6">
    <name type="scientific">Phanerochaete sordida</name>
    <dbReference type="NCBI Taxonomy" id="48140"/>
    <lineage>
        <taxon>Eukaryota</taxon>
        <taxon>Fungi</taxon>
        <taxon>Dikarya</taxon>
        <taxon>Basidiomycota</taxon>
        <taxon>Agaricomycotina</taxon>
        <taxon>Agaricomycetes</taxon>
        <taxon>Polyporales</taxon>
        <taxon>Phanerochaetaceae</taxon>
        <taxon>Phanerochaete</taxon>
    </lineage>
</organism>
<keyword evidence="6" id="KW-1185">Reference proteome</keyword>
<dbReference type="CDD" id="cd21075">
    <property type="entry name" value="DBD_XPA-like"/>
    <property type="match status" value="1"/>
</dbReference>
<feature type="region of interest" description="Disordered" evidence="4">
    <location>
        <begin position="1"/>
        <end position="39"/>
    </location>
</feature>
<dbReference type="EMBL" id="BPQB01000044">
    <property type="protein sequence ID" value="GJE94927.1"/>
    <property type="molecule type" value="Genomic_DNA"/>
</dbReference>
<dbReference type="Gene3D" id="3.90.530.10">
    <property type="entry name" value="XPA C-terminal domain"/>
    <property type="match status" value="1"/>
</dbReference>
<dbReference type="InterPro" id="IPR037129">
    <property type="entry name" value="XPA_sf"/>
</dbReference>
<reference evidence="5 6" key="1">
    <citation type="submission" date="2021-08" db="EMBL/GenBank/DDBJ databases">
        <title>Draft Genome Sequence of Phanerochaete sordida strain YK-624.</title>
        <authorList>
            <person name="Mori T."/>
            <person name="Dohra H."/>
            <person name="Suzuki T."/>
            <person name="Kawagishi H."/>
            <person name="Hirai H."/>
        </authorList>
    </citation>
    <scope>NUCLEOTIDE SEQUENCE [LARGE SCALE GENOMIC DNA]</scope>
    <source>
        <strain evidence="5 6">YK-624</strain>
    </source>
</reference>